<proteinExistence type="predicted"/>
<keyword evidence="2" id="KW-0186">Copper</keyword>
<accession>L9VFQ5</accession>
<dbReference type="Gene3D" id="2.60.40.420">
    <property type="entry name" value="Cupredoxins - blue copper proteins"/>
    <property type="match status" value="1"/>
</dbReference>
<evidence type="ECO:0000256" key="1">
    <source>
        <dbReference type="ARBA" id="ARBA00022723"/>
    </source>
</evidence>
<dbReference type="Pfam" id="PF00127">
    <property type="entry name" value="Copper-bind"/>
    <property type="match status" value="1"/>
</dbReference>
<sequence>MTRDNAISRRTALKLTGAAAATALVAGCGDDDNGNGDEDETFEIDPGTEIVFYGDASYWEGKEPSEIDGVQNPTLVLQEGETYEIGWDEGDGAGHNIEIWDSDDALVEDYQTEIVEEPDDDQMLEFEVTDEMAYYVCDPHSGSMRGEIEIGEGNGGNGDDENGNGDDENGNGDDE</sequence>
<dbReference type="GO" id="GO:0009055">
    <property type="term" value="F:electron transfer activity"/>
    <property type="evidence" value="ECO:0007669"/>
    <property type="project" value="InterPro"/>
</dbReference>
<keyword evidence="6" id="KW-1185">Reference proteome</keyword>
<feature type="compositionally biased region" description="Acidic residues" evidence="3">
    <location>
        <begin position="158"/>
        <end position="175"/>
    </location>
</feature>
<dbReference type="GO" id="GO:0005507">
    <property type="term" value="F:copper ion binding"/>
    <property type="evidence" value="ECO:0007669"/>
    <property type="project" value="InterPro"/>
</dbReference>
<dbReference type="InterPro" id="IPR006311">
    <property type="entry name" value="TAT_signal"/>
</dbReference>
<evidence type="ECO:0000259" key="4">
    <source>
        <dbReference type="Pfam" id="PF00127"/>
    </source>
</evidence>
<evidence type="ECO:0000256" key="3">
    <source>
        <dbReference type="SAM" id="MobiDB-lite"/>
    </source>
</evidence>
<name>L9VFQ5_9EURY</name>
<dbReference type="InterPro" id="IPR000923">
    <property type="entry name" value="BlueCu_1"/>
</dbReference>
<dbReference type="PROSITE" id="PS51318">
    <property type="entry name" value="TAT"/>
    <property type="match status" value="1"/>
</dbReference>
<dbReference type="EMBL" id="AOHW01000053">
    <property type="protein sequence ID" value="ELY35899.1"/>
    <property type="molecule type" value="Genomic_DNA"/>
</dbReference>
<dbReference type="InterPro" id="IPR008972">
    <property type="entry name" value="Cupredoxin"/>
</dbReference>
<dbReference type="Proteomes" id="UP000011599">
    <property type="component" value="Unassembled WGS sequence"/>
</dbReference>
<dbReference type="AlphaFoldDB" id="L9VFQ5"/>
<protein>
    <submittedName>
        <fullName evidence="5">Blue (Type 1) copper domain-containing protein</fullName>
    </submittedName>
</protein>
<feature type="region of interest" description="Disordered" evidence="3">
    <location>
        <begin position="140"/>
        <end position="175"/>
    </location>
</feature>
<evidence type="ECO:0000256" key="2">
    <source>
        <dbReference type="ARBA" id="ARBA00023008"/>
    </source>
</evidence>
<dbReference type="STRING" id="1114856.GCA_000383975_01553"/>
<reference evidence="5 6" key="1">
    <citation type="journal article" date="2014" name="PLoS Genet.">
        <title>Phylogenetically driven sequencing of extremely halophilic archaea reveals strategies for static and dynamic osmo-response.</title>
        <authorList>
            <person name="Becker E.A."/>
            <person name="Seitzer P.M."/>
            <person name="Tritt A."/>
            <person name="Larsen D."/>
            <person name="Krusor M."/>
            <person name="Yao A.I."/>
            <person name="Wu D."/>
            <person name="Madern D."/>
            <person name="Eisen J.A."/>
            <person name="Darling A.E."/>
            <person name="Facciotti M.T."/>
        </authorList>
    </citation>
    <scope>NUCLEOTIDE SEQUENCE [LARGE SCALE GENOMIC DNA]</scope>
    <source>
        <strain evidence="5 6">GA33</strain>
    </source>
</reference>
<feature type="domain" description="Blue (type 1) copper" evidence="4">
    <location>
        <begin position="77"/>
        <end position="150"/>
    </location>
</feature>
<comment type="caution">
    <text evidence="5">The sequence shown here is derived from an EMBL/GenBank/DDBJ whole genome shotgun (WGS) entry which is preliminary data.</text>
</comment>
<organism evidence="5 6">
    <name type="scientific">Natronorubrum tibetense GA33</name>
    <dbReference type="NCBI Taxonomy" id="1114856"/>
    <lineage>
        <taxon>Archaea</taxon>
        <taxon>Methanobacteriati</taxon>
        <taxon>Methanobacteriota</taxon>
        <taxon>Stenosarchaea group</taxon>
        <taxon>Halobacteria</taxon>
        <taxon>Halobacteriales</taxon>
        <taxon>Natrialbaceae</taxon>
        <taxon>Natronorubrum</taxon>
    </lineage>
</organism>
<evidence type="ECO:0000313" key="6">
    <source>
        <dbReference type="Proteomes" id="UP000011599"/>
    </source>
</evidence>
<dbReference type="OrthoDB" id="6744at2157"/>
<gene>
    <name evidence="5" type="ORF">C496_22259</name>
</gene>
<keyword evidence="1" id="KW-0479">Metal-binding</keyword>
<dbReference type="PROSITE" id="PS51257">
    <property type="entry name" value="PROKAR_LIPOPROTEIN"/>
    <property type="match status" value="1"/>
</dbReference>
<evidence type="ECO:0000313" key="5">
    <source>
        <dbReference type="EMBL" id="ELY35899.1"/>
    </source>
</evidence>
<dbReference type="eggNOG" id="arCOG11135">
    <property type="taxonomic scope" value="Archaea"/>
</dbReference>
<dbReference type="PATRIC" id="fig|1114856.3.peg.4599"/>
<dbReference type="RefSeq" id="WP_006092754.1">
    <property type="nucleotide sequence ID" value="NZ_AOHW01000053.1"/>
</dbReference>